<keyword evidence="8" id="KW-1185">Reference proteome</keyword>
<dbReference type="Gene3D" id="2.10.220.10">
    <property type="entry name" value="Hormone Receptor, Insulin-like Growth Factor Receptor 1, Chain A, domain 2"/>
    <property type="match status" value="3"/>
</dbReference>
<dbReference type="SMART" id="SM00261">
    <property type="entry name" value="FU"/>
    <property type="match status" value="6"/>
</dbReference>
<dbReference type="InParanoid" id="A0A0H2R7F5"/>
<dbReference type="OrthoDB" id="18487at2759"/>
<feature type="region of interest" description="Disordered" evidence="3">
    <location>
        <begin position="825"/>
        <end position="935"/>
    </location>
</feature>
<keyword evidence="4" id="KW-0472">Membrane</keyword>
<protein>
    <recommendedName>
        <fullName evidence="6">EGF-like domain-containing protein</fullName>
    </recommendedName>
</protein>
<feature type="signal peptide" evidence="5">
    <location>
        <begin position="1"/>
        <end position="20"/>
    </location>
</feature>
<feature type="region of interest" description="Disordered" evidence="3">
    <location>
        <begin position="773"/>
        <end position="792"/>
    </location>
</feature>
<dbReference type="PROSITE" id="PS50026">
    <property type="entry name" value="EGF_3"/>
    <property type="match status" value="1"/>
</dbReference>
<evidence type="ECO:0000256" key="1">
    <source>
        <dbReference type="ARBA" id="ARBA00022536"/>
    </source>
</evidence>
<dbReference type="SUPFAM" id="SSF57184">
    <property type="entry name" value="Growth factor receptor domain"/>
    <property type="match status" value="3"/>
</dbReference>
<dbReference type="InterPro" id="IPR000742">
    <property type="entry name" value="EGF"/>
</dbReference>
<dbReference type="InterPro" id="IPR009030">
    <property type="entry name" value="Growth_fac_rcpt_cys_sf"/>
</dbReference>
<evidence type="ECO:0000259" key="6">
    <source>
        <dbReference type="PROSITE" id="PS50026"/>
    </source>
</evidence>
<accession>A0A0H2R7F5</accession>
<feature type="compositionally biased region" description="Low complexity" evidence="3">
    <location>
        <begin position="855"/>
        <end position="868"/>
    </location>
</feature>
<feature type="compositionally biased region" description="Basic and acidic residues" evidence="3">
    <location>
        <begin position="825"/>
        <end position="836"/>
    </location>
</feature>
<evidence type="ECO:0000256" key="4">
    <source>
        <dbReference type="SAM" id="Phobius"/>
    </source>
</evidence>
<feature type="compositionally biased region" description="Low complexity" evidence="3">
    <location>
        <begin position="777"/>
        <end position="792"/>
    </location>
</feature>
<dbReference type="Gene3D" id="2.10.25.10">
    <property type="entry name" value="Laminin"/>
    <property type="match status" value="1"/>
</dbReference>
<dbReference type="PANTHER" id="PTHR15332:SF175">
    <property type="entry name" value="PROPROTEIN CONVERTASE SUBTILISIN_KEXIN TYPE 5-LIKE"/>
    <property type="match status" value="1"/>
</dbReference>
<gene>
    <name evidence="7" type="ORF">SCHPADRAFT_1001393</name>
</gene>
<dbReference type="STRING" id="27342.A0A0H2R7F5"/>
<comment type="caution">
    <text evidence="2">Lacks conserved residue(s) required for the propagation of feature annotation.</text>
</comment>
<dbReference type="Proteomes" id="UP000053477">
    <property type="component" value="Unassembled WGS sequence"/>
</dbReference>
<dbReference type="CDD" id="cd00055">
    <property type="entry name" value="EGF_Lam"/>
    <property type="match status" value="1"/>
</dbReference>
<feature type="compositionally biased region" description="Basic and acidic residues" evidence="3">
    <location>
        <begin position="870"/>
        <end position="882"/>
    </location>
</feature>
<dbReference type="CDD" id="cd00064">
    <property type="entry name" value="FU"/>
    <property type="match status" value="3"/>
</dbReference>
<feature type="transmembrane region" description="Helical" evidence="4">
    <location>
        <begin position="678"/>
        <end position="699"/>
    </location>
</feature>
<sequence>MVHLSSAAAALFVLFSNAGAMVAAQSQFTSDVSVVCVAGQCVEGFTNLSMGAVLSSNDLPSSILLLPGQYAQDTNPQLLHQGLTSSSAKLNTSPGFSNSTTSSSVSLPLDVSLQPGLATYAGANYTGEASFSALSSNSTGQFSAESLIISSNTFASLSSGLILWDSIPDMSQLAASAIPSSNNLTLSSIQSTSCSTPCTSGGVCTAQGTCSCKPGFTGASCESCSSGFFGPSCSQCPAGCAQCDDGLTGSGRCLQFEVANNATSCNCQNGVCGTNGQCACNPGWTNASNGTQCAACAQGFFLDSNGDCSVCSQGCASCADSSGTCLTCNPSFTQSPNDRTQCIPPTTTTTTPSGQLCPDGSFNNGTGCAACSPLCQTCTGPTSAECVICGAGRYALTLGANSTSGSTCVQTDANGVCEGSNGGLVADNNKRECEACPARCTTCGISGFNVASTIDQLQCTGCLAGFVLSQGKCVESCPAGTFLNPSDNVTCTACSSPCGTCAGSATFCLTCSNNQLASSGSCVTSCPASTFSSGGACVSCHSDCATCSGTSFNQCSSCPPSRPVLANGRCVPTCAKNAFFDTATGQCQNCDSSCSSCSGAGPGNCLACSSTSNVLRSGTCTQAQCAGGTSVVQGLGACLSDLVVLPAASGTAAGALPTLTGLTSPTVVEKSGKSNLEWWQILLMALGCAFIVLLALMCLRRRMRKKRAQATLVFARTKGIENRMGWRARLKRLFGFGSKKKDEVELAVFDPEAAYGREKAFDTHSRHSQIFMDVKSSRSGASSSKPKSKVSRVPVPVSDMYIDANRMSTSDASFYTEVTGVPRRGREVRQPVRDAPRPGVVPIGRHARSQREAASRYSSSSYSSFTSSLDRPETLPDLDDGKTPTPAQEYMRSLQSSRRDQDLISLASHGSRRGEYWLKPSHTGSSSGSRNPFRQ</sequence>
<dbReference type="PANTHER" id="PTHR15332">
    <property type="entry name" value="PROPROTEIN CONVERTASE SUBTILISIN_KEXIN TYPE 5-LIKE"/>
    <property type="match status" value="1"/>
</dbReference>
<proteinExistence type="predicted"/>
<feature type="disulfide bond" evidence="2">
    <location>
        <begin position="194"/>
        <end position="204"/>
    </location>
</feature>
<evidence type="ECO:0000313" key="7">
    <source>
        <dbReference type="EMBL" id="KLO07794.1"/>
    </source>
</evidence>
<keyword evidence="4" id="KW-1133">Transmembrane helix</keyword>
<feature type="disulfide bond" evidence="2">
    <location>
        <begin position="212"/>
        <end position="221"/>
    </location>
</feature>
<dbReference type="PROSITE" id="PS00022">
    <property type="entry name" value="EGF_1"/>
    <property type="match status" value="1"/>
</dbReference>
<dbReference type="EMBL" id="KQ086120">
    <property type="protein sequence ID" value="KLO07794.1"/>
    <property type="molecule type" value="Genomic_DNA"/>
</dbReference>
<evidence type="ECO:0000256" key="2">
    <source>
        <dbReference type="PROSITE-ProRule" id="PRU00076"/>
    </source>
</evidence>
<dbReference type="SMART" id="SM00181">
    <property type="entry name" value="EGF"/>
    <property type="match status" value="6"/>
</dbReference>
<keyword evidence="5" id="KW-0732">Signal</keyword>
<feature type="chain" id="PRO_5005201316" description="EGF-like domain-containing protein" evidence="5">
    <location>
        <begin position="21"/>
        <end position="935"/>
    </location>
</feature>
<keyword evidence="4" id="KW-0812">Transmembrane</keyword>
<evidence type="ECO:0000256" key="5">
    <source>
        <dbReference type="SAM" id="SignalP"/>
    </source>
</evidence>
<evidence type="ECO:0000313" key="8">
    <source>
        <dbReference type="Proteomes" id="UP000053477"/>
    </source>
</evidence>
<keyword evidence="1 2" id="KW-0245">EGF-like domain</keyword>
<feature type="domain" description="EGF-like" evidence="6">
    <location>
        <begin position="190"/>
        <end position="222"/>
    </location>
</feature>
<keyword evidence="2" id="KW-1015">Disulfide bond</keyword>
<dbReference type="InterPro" id="IPR002049">
    <property type="entry name" value="LE_dom"/>
</dbReference>
<reference evidence="7 8" key="1">
    <citation type="submission" date="2015-04" db="EMBL/GenBank/DDBJ databases">
        <title>Complete genome sequence of Schizopora paradoxa KUC8140, a cosmopolitan wood degrader in East Asia.</title>
        <authorList>
            <consortium name="DOE Joint Genome Institute"/>
            <person name="Min B."/>
            <person name="Park H."/>
            <person name="Jang Y."/>
            <person name="Kim J.-J."/>
            <person name="Kim K.H."/>
            <person name="Pangilinan J."/>
            <person name="Lipzen A."/>
            <person name="Riley R."/>
            <person name="Grigoriev I.V."/>
            <person name="Spatafora J.W."/>
            <person name="Choi I.-G."/>
        </authorList>
    </citation>
    <scope>NUCLEOTIDE SEQUENCE [LARGE SCALE GENOMIC DNA]</scope>
    <source>
        <strain evidence="7 8">KUC8140</strain>
    </source>
</reference>
<feature type="compositionally biased region" description="Polar residues" evidence="3">
    <location>
        <begin position="922"/>
        <end position="935"/>
    </location>
</feature>
<evidence type="ECO:0000256" key="3">
    <source>
        <dbReference type="SAM" id="MobiDB-lite"/>
    </source>
</evidence>
<organism evidence="7 8">
    <name type="scientific">Schizopora paradoxa</name>
    <dbReference type="NCBI Taxonomy" id="27342"/>
    <lineage>
        <taxon>Eukaryota</taxon>
        <taxon>Fungi</taxon>
        <taxon>Dikarya</taxon>
        <taxon>Basidiomycota</taxon>
        <taxon>Agaricomycotina</taxon>
        <taxon>Agaricomycetes</taxon>
        <taxon>Hymenochaetales</taxon>
        <taxon>Schizoporaceae</taxon>
        <taxon>Schizopora</taxon>
    </lineage>
</organism>
<dbReference type="AlphaFoldDB" id="A0A0H2R7F5"/>
<name>A0A0H2R7F5_9AGAM</name>
<dbReference type="PROSITE" id="PS01248">
    <property type="entry name" value="EGF_LAM_1"/>
    <property type="match status" value="1"/>
</dbReference>
<dbReference type="InterPro" id="IPR006212">
    <property type="entry name" value="Furin_repeat"/>
</dbReference>